<evidence type="ECO:0000259" key="2">
    <source>
        <dbReference type="Pfam" id="PF04545"/>
    </source>
</evidence>
<reference evidence="3 4" key="1">
    <citation type="submission" date="2016-10" db="EMBL/GenBank/DDBJ databases">
        <authorList>
            <person name="de Groot N.N."/>
        </authorList>
    </citation>
    <scope>NUCLEOTIDE SEQUENCE [LARGE SCALE GENOMIC DNA]</scope>
    <source>
        <strain evidence="3 4">CPCC 100156</strain>
    </source>
</reference>
<protein>
    <submittedName>
        <fullName evidence="3">Sigma-70, region 4</fullName>
    </submittedName>
</protein>
<dbReference type="InterPro" id="IPR007630">
    <property type="entry name" value="RNA_pol_sigma70_r4"/>
</dbReference>
<dbReference type="GO" id="GO:0006352">
    <property type="term" value="P:DNA-templated transcription initiation"/>
    <property type="evidence" value="ECO:0007669"/>
    <property type="project" value="InterPro"/>
</dbReference>
<evidence type="ECO:0000256" key="1">
    <source>
        <dbReference type="SAM" id="MobiDB-lite"/>
    </source>
</evidence>
<feature type="compositionally biased region" description="Basic and acidic residues" evidence="1">
    <location>
        <begin position="635"/>
        <end position="644"/>
    </location>
</feature>
<organism evidence="3 4">
    <name type="scientific">Belnapia rosea</name>
    <dbReference type="NCBI Taxonomy" id="938405"/>
    <lineage>
        <taxon>Bacteria</taxon>
        <taxon>Pseudomonadati</taxon>
        <taxon>Pseudomonadota</taxon>
        <taxon>Alphaproteobacteria</taxon>
        <taxon>Acetobacterales</taxon>
        <taxon>Roseomonadaceae</taxon>
        <taxon>Belnapia</taxon>
    </lineage>
</organism>
<proteinExistence type="predicted"/>
<evidence type="ECO:0000313" key="3">
    <source>
        <dbReference type="EMBL" id="SDD49426.1"/>
    </source>
</evidence>
<sequence length="1365" mass="147977">MGFLAIRRFGTKLSAVRVDPLPLEGTGRTLHWLCFGAQEEVSDWRASDQRSEAVLAAVVRWIEGGFQFFGGALASTIPLPDIMEAIVGCLDDREKDVIQRRAAGETLEALGVLYGVTRERIRQIETRAIETLAERVVALRASHHPAVLALFGHARRLATSVLVAASEEEGCLREEAKERWIRKALPQSDAEVLLILLRIKGEVEPGIRPVLDPLSTAGFPFQAGRTALQWRDEDVEALRVGFLRLVGSRKRRWSRLDGVCAAAKLSRDTATAVAKFAGLTIQGEWVFEGRLKAGDVRRAALTGVLAGAGRAMHEVELLEELVPLGLSADSALRDIHRALAEDQDTFASDGNAIWQLRAQLGATVEDRRPDHPLLPVPMDHTALKDALAALQAAERNASCETLQDLCADQLDFVTHAGDRLARALAELPGTERASVAQILHPSDEAKLLAWLRVATPRDDIDAAPDGPWPPRILEGLTLLAAFVAAVRATGGSDSAHWTAIFDACGERARGWIFNTQQSARRHILSRLVEVATLLRLRRAFSFQSDPWSTLLTLQAGLLKGDIGALPRWLSMSLPTVAIRQLVAPGPNHSASMACIWNALQAYRRGNIGRDAVSMVSRHSEWWPGWSVDEACRSCTESRPDERPSRSFGDAPSEASPPVPRDPTPVGEVRLARATGGRNLDPQSILASLDVALEPDGHAFSVGLPEKLQVPPGSITLLGEGFRVGGTVQEDGAVRWHAEQSRIRLGLKGAPERVIRLEQGGEVLASHPVRLWATDDYIAAYQLGSGRGRPFDPFVSPLPRSGALAILLHRTLIVSEEADEEHGLNDQYVLKVFRAGLPQRATISCDGEILWEAEHQSETRRVLPDAMAYLALDSVSARWGAQTDLLLFRCPSGFVPHRAYVGAQAMPALPDGASWRFPGFSLLPGMDALRRRGRLDGFLDGERVSVPALVSLAQAPTGAAVREGERWLPLDPSVGFEKAKHGQSRVWACLPQLGIETDWTVFEGPRAIAPYREQGVHVGPQLIGYGEPLRVEPRRFNLNGSGVTLAAFTIDTGVVVGCQQDDERVSLQLTVPVVWTERHKAFAWSEQGITAVSSTAKDTASSELVFSGLTHPVDGVCIFHEAVWLGTGLPTDDGPAAVNAFLANAPGWPETLRLTTSGHLPVLATNPAATAASRLQSDGGKGLVALFSMPKDPASAHVAGRLLETWEAKGKLAEALIEQFLRAIRDGGRPVTLLDRLVTDAPCSAIRVLAHGLQPVAKRERGQVLETLIRRLLPQDVRDGLASQGSSSFLGEAEAAMLARAFKVTGFDHNFLASKMEASIASLAWATASAPTPSRHDQNLATSLTIAPVRRWLAVHLLARLCPLVR</sequence>
<feature type="domain" description="RNA polymerase sigma-70 region 4" evidence="2">
    <location>
        <begin position="89"/>
        <end position="132"/>
    </location>
</feature>
<gene>
    <name evidence="3" type="ORF">SAMN04487779_1008158</name>
</gene>
<keyword evidence="4" id="KW-1185">Reference proteome</keyword>
<dbReference type="Gene3D" id="1.10.10.10">
    <property type="entry name" value="Winged helix-like DNA-binding domain superfamily/Winged helix DNA-binding domain"/>
    <property type="match status" value="1"/>
</dbReference>
<dbReference type="Proteomes" id="UP000198925">
    <property type="component" value="Unassembled WGS sequence"/>
</dbReference>
<dbReference type="Pfam" id="PF04545">
    <property type="entry name" value="Sigma70_r4"/>
    <property type="match status" value="1"/>
</dbReference>
<dbReference type="InterPro" id="IPR036388">
    <property type="entry name" value="WH-like_DNA-bd_sf"/>
</dbReference>
<accession>A0A1G6V9C5</accession>
<feature type="region of interest" description="Disordered" evidence="1">
    <location>
        <begin position="635"/>
        <end position="666"/>
    </location>
</feature>
<dbReference type="SUPFAM" id="SSF88659">
    <property type="entry name" value="Sigma3 and sigma4 domains of RNA polymerase sigma factors"/>
    <property type="match status" value="1"/>
</dbReference>
<dbReference type="EMBL" id="FMZX01000008">
    <property type="protein sequence ID" value="SDD49426.1"/>
    <property type="molecule type" value="Genomic_DNA"/>
</dbReference>
<name>A0A1G6V9C5_9PROT</name>
<evidence type="ECO:0000313" key="4">
    <source>
        <dbReference type="Proteomes" id="UP000198925"/>
    </source>
</evidence>
<dbReference type="InterPro" id="IPR013324">
    <property type="entry name" value="RNA_pol_sigma_r3/r4-like"/>
</dbReference>
<dbReference type="GO" id="GO:0003700">
    <property type="term" value="F:DNA-binding transcription factor activity"/>
    <property type="evidence" value="ECO:0007669"/>
    <property type="project" value="InterPro"/>
</dbReference>